<keyword evidence="2" id="KW-1185">Reference proteome</keyword>
<proteinExistence type="predicted"/>
<gene>
    <name evidence="1" type="ORF">JOE66_001302</name>
</gene>
<dbReference type="InterPro" id="IPR029058">
    <property type="entry name" value="AB_hydrolase_fold"/>
</dbReference>
<dbReference type="Proteomes" id="UP000776164">
    <property type="component" value="Unassembled WGS sequence"/>
</dbReference>
<dbReference type="SUPFAM" id="SSF53474">
    <property type="entry name" value="alpha/beta-Hydrolases"/>
    <property type="match status" value="1"/>
</dbReference>
<evidence type="ECO:0000313" key="2">
    <source>
        <dbReference type="Proteomes" id="UP000776164"/>
    </source>
</evidence>
<name>A0ABS2L3J2_9MICO</name>
<dbReference type="Gene3D" id="3.40.50.1820">
    <property type="entry name" value="alpha/beta hydrolase"/>
    <property type="match status" value="1"/>
</dbReference>
<organism evidence="1 2">
    <name type="scientific">Subtercola frigoramans</name>
    <dbReference type="NCBI Taxonomy" id="120298"/>
    <lineage>
        <taxon>Bacteria</taxon>
        <taxon>Bacillati</taxon>
        <taxon>Actinomycetota</taxon>
        <taxon>Actinomycetes</taxon>
        <taxon>Micrococcales</taxon>
        <taxon>Microbacteriaceae</taxon>
        <taxon>Subtercola</taxon>
    </lineage>
</organism>
<sequence length="256" mass="27760">MRRAAKAGFWMLDYAYDVIDEFRGLFRTPTTFEAVGKVDGTESPKQPEGPIRSGGPIRFDRPRPIVLVPGVFERWHALYGVGAGLKSAGHPVYFLPELGRNTDPIAETASGVAQFLEDEDLSDVVIVAHSKGGLIGKYLMMRGDPQHRVAGLVAVNTPFSGSVWGRLVRIPSIREFDPADLTVTFLSGEAEVNSRIVSIFGTFDQNVPEGSELAGAKNIQLPVAGHSRILSTAILRRTVIDAVTSLPARDVPQPRG</sequence>
<reference evidence="1 2" key="1">
    <citation type="submission" date="2021-01" db="EMBL/GenBank/DDBJ databases">
        <title>Sequencing the genomes of 1000 actinobacteria strains.</title>
        <authorList>
            <person name="Klenk H.-P."/>
        </authorList>
    </citation>
    <scope>NUCLEOTIDE SEQUENCE [LARGE SCALE GENOMIC DNA]</scope>
    <source>
        <strain evidence="1 2">DSM 13057</strain>
    </source>
</reference>
<comment type="caution">
    <text evidence="1">The sequence shown here is derived from an EMBL/GenBank/DDBJ whole genome shotgun (WGS) entry which is preliminary data.</text>
</comment>
<evidence type="ECO:0008006" key="3">
    <source>
        <dbReference type="Google" id="ProtNLM"/>
    </source>
</evidence>
<dbReference type="RefSeq" id="WP_205107826.1">
    <property type="nucleotide sequence ID" value="NZ_BAAAHT010000013.1"/>
</dbReference>
<protein>
    <recommendedName>
        <fullName evidence="3">Alpha/beta hydrolase</fullName>
    </recommendedName>
</protein>
<dbReference type="EMBL" id="JAFBBU010000001">
    <property type="protein sequence ID" value="MBM7471668.1"/>
    <property type="molecule type" value="Genomic_DNA"/>
</dbReference>
<accession>A0ABS2L3J2</accession>
<evidence type="ECO:0000313" key="1">
    <source>
        <dbReference type="EMBL" id="MBM7471668.1"/>
    </source>
</evidence>